<evidence type="ECO:0000259" key="11">
    <source>
        <dbReference type="PROSITE" id="PS51081"/>
    </source>
</evidence>
<reference evidence="12 13" key="1">
    <citation type="journal article" date="2010" name="Nature">
        <title>Genome sequencing and analysis of the model grass Brachypodium distachyon.</title>
        <authorList>
            <consortium name="International Brachypodium Initiative"/>
        </authorList>
    </citation>
    <scope>NUCLEOTIDE SEQUENCE [LARGE SCALE GENOMIC DNA]</scope>
    <source>
        <strain evidence="12 13">Bd21</strain>
    </source>
</reference>
<evidence type="ECO:0000256" key="10">
    <source>
        <dbReference type="PROSITE-ProRule" id="PRU00455"/>
    </source>
</evidence>
<evidence type="ECO:0000313" key="14">
    <source>
        <dbReference type="Proteomes" id="UP000008810"/>
    </source>
</evidence>
<dbReference type="EnsemblPlants" id="KQK02474">
    <property type="protein sequence ID" value="KQK02474"/>
    <property type="gene ID" value="BRADI_2g01702v3"/>
</dbReference>
<dbReference type="InterPro" id="IPR049548">
    <property type="entry name" value="Sina-like_RING"/>
</dbReference>
<evidence type="ECO:0000256" key="4">
    <source>
        <dbReference type="ARBA" id="ARBA00012483"/>
    </source>
</evidence>
<evidence type="ECO:0000256" key="6">
    <source>
        <dbReference type="ARBA" id="ARBA00022723"/>
    </source>
</evidence>
<sequence length="269" mass="29674">MGTQQQQQKEEGEEGSAVKRRKVAAAADVTMDLELLDCPVCFHPLRPPVFQCTVGHAICSSCHDKVLEKCHFCAVPTVYNRCYMVEHVVESIKVSCSNGNYGCTARITYYQKEDHEKGCPYAPCFCPETGCSFSGQTAMLLDHFSGKHKWHSPKVVYSKAMRIRIHMGSTVLVGEDGHLFLVNMILESLGGVISVCNVQPHITGSKFKCKLTSSCSEPSFSQAMEFQTRSTNLYDGLPKDCFLFLVPKLLLRGTGASTTTMLGVTLTPQ</sequence>
<dbReference type="GeneID" id="100823045"/>
<dbReference type="AlphaFoldDB" id="A0A0Q3QLY4"/>
<dbReference type="GO" id="GO:0008270">
    <property type="term" value="F:zinc ion binding"/>
    <property type="evidence" value="ECO:0007669"/>
    <property type="project" value="UniProtKB-KW"/>
</dbReference>
<keyword evidence="8" id="KW-0833">Ubl conjugation pathway</keyword>
<evidence type="ECO:0000256" key="5">
    <source>
        <dbReference type="ARBA" id="ARBA00022679"/>
    </source>
</evidence>
<dbReference type="KEGG" id="bdi:100823045"/>
<dbReference type="Pfam" id="PF21362">
    <property type="entry name" value="Sina_RING"/>
    <property type="match status" value="1"/>
</dbReference>
<keyword evidence="9" id="KW-0862">Zinc</keyword>
<evidence type="ECO:0000313" key="12">
    <source>
        <dbReference type="EMBL" id="KQK02474.1"/>
    </source>
</evidence>
<reference evidence="12" key="2">
    <citation type="submission" date="2017-06" db="EMBL/GenBank/DDBJ databases">
        <title>WGS assembly of Brachypodium distachyon.</title>
        <authorList>
            <consortium name="The International Brachypodium Initiative"/>
            <person name="Lucas S."/>
            <person name="Harmon-Smith M."/>
            <person name="Lail K."/>
            <person name="Tice H."/>
            <person name="Grimwood J."/>
            <person name="Bruce D."/>
            <person name="Barry K."/>
            <person name="Shu S."/>
            <person name="Lindquist E."/>
            <person name="Wang M."/>
            <person name="Pitluck S."/>
            <person name="Vogel J.P."/>
            <person name="Garvin D.F."/>
            <person name="Mockler T.C."/>
            <person name="Schmutz J."/>
            <person name="Rokhsar D."/>
            <person name="Bevan M.W."/>
        </authorList>
    </citation>
    <scope>NUCLEOTIDE SEQUENCE</scope>
    <source>
        <strain evidence="12">Bd21</strain>
    </source>
</reference>
<organism evidence="12">
    <name type="scientific">Brachypodium distachyon</name>
    <name type="common">Purple false brome</name>
    <name type="synonym">Trachynia distachya</name>
    <dbReference type="NCBI Taxonomy" id="15368"/>
    <lineage>
        <taxon>Eukaryota</taxon>
        <taxon>Viridiplantae</taxon>
        <taxon>Streptophyta</taxon>
        <taxon>Embryophyta</taxon>
        <taxon>Tracheophyta</taxon>
        <taxon>Spermatophyta</taxon>
        <taxon>Magnoliopsida</taxon>
        <taxon>Liliopsida</taxon>
        <taxon>Poales</taxon>
        <taxon>Poaceae</taxon>
        <taxon>BOP clade</taxon>
        <taxon>Pooideae</taxon>
        <taxon>Stipodae</taxon>
        <taxon>Brachypodieae</taxon>
        <taxon>Brachypodium</taxon>
    </lineage>
</organism>
<accession>A0A0Q3QLY4</accession>
<keyword evidence="14" id="KW-1185">Reference proteome</keyword>
<evidence type="ECO:0000256" key="7">
    <source>
        <dbReference type="ARBA" id="ARBA00022771"/>
    </source>
</evidence>
<dbReference type="RefSeq" id="XP_014754351.1">
    <property type="nucleotide sequence ID" value="XM_014898865.2"/>
</dbReference>
<dbReference type="InterPro" id="IPR013083">
    <property type="entry name" value="Znf_RING/FYVE/PHD"/>
</dbReference>
<dbReference type="OrthoDB" id="4788989at2759"/>
<dbReference type="EC" id="2.3.2.27" evidence="4"/>
<dbReference type="InterPro" id="IPR052088">
    <property type="entry name" value="E3_ubiquitin-ligase_SINA"/>
</dbReference>
<dbReference type="Gene3D" id="3.30.40.10">
    <property type="entry name" value="Zinc/RING finger domain, C3HC4 (zinc finger)"/>
    <property type="match status" value="1"/>
</dbReference>
<evidence type="ECO:0000256" key="8">
    <source>
        <dbReference type="ARBA" id="ARBA00022786"/>
    </source>
</evidence>
<reference evidence="13" key="3">
    <citation type="submission" date="2018-08" db="UniProtKB">
        <authorList>
            <consortium name="EnsemblPlants"/>
        </authorList>
    </citation>
    <scope>IDENTIFICATION</scope>
    <source>
        <strain evidence="13">cv. Bd21</strain>
    </source>
</reference>
<evidence type="ECO:0000313" key="13">
    <source>
        <dbReference type="EnsemblPlants" id="KQK02474"/>
    </source>
</evidence>
<dbReference type="PROSITE" id="PS51081">
    <property type="entry name" value="ZF_SIAH"/>
    <property type="match status" value="1"/>
</dbReference>
<evidence type="ECO:0000256" key="1">
    <source>
        <dbReference type="ARBA" id="ARBA00000900"/>
    </source>
</evidence>
<dbReference type="EMBL" id="CM000881">
    <property type="protein sequence ID" value="KQK02474.1"/>
    <property type="molecule type" value="Genomic_DNA"/>
</dbReference>
<evidence type="ECO:0000256" key="3">
    <source>
        <dbReference type="ARBA" id="ARBA00009119"/>
    </source>
</evidence>
<feature type="domain" description="SIAH-type" evidence="11">
    <location>
        <begin position="91"/>
        <end position="149"/>
    </location>
</feature>
<protein>
    <recommendedName>
        <fullName evidence="4">RING-type E3 ubiquitin transferase</fullName>
        <ecNumber evidence="4">2.3.2.27</ecNumber>
    </recommendedName>
</protein>
<gene>
    <name evidence="13" type="primary">LOC100823045</name>
    <name evidence="12" type="ORF">BRADI_2g01702v3</name>
</gene>
<comment type="pathway">
    <text evidence="2">Protein modification; protein ubiquitination.</text>
</comment>
<keyword evidence="5" id="KW-0808">Transferase</keyword>
<dbReference type="Proteomes" id="UP000008810">
    <property type="component" value="Chromosome 2"/>
</dbReference>
<dbReference type="PANTHER" id="PTHR10315:SF107">
    <property type="entry name" value="RING-TYPE E3 UBIQUITIN TRANSFERASE"/>
    <property type="match status" value="1"/>
</dbReference>
<comment type="catalytic activity">
    <reaction evidence="1">
        <text>S-ubiquitinyl-[E2 ubiquitin-conjugating enzyme]-L-cysteine + [acceptor protein]-L-lysine = [E2 ubiquitin-conjugating enzyme]-L-cysteine + N(6)-ubiquitinyl-[acceptor protein]-L-lysine.</text>
        <dbReference type="EC" id="2.3.2.27"/>
    </reaction>
</comment>
<evidence type="ECO:0000256" key="2">
    <source>
        <dbReference type="ARBA" id="ARBA00004906"/>
    </source>
</evidence>
<dbReference type="PANTHER" id="PTHR10315">
    <property type="entry name" value="E3 UBIQUITIN PROTEIN LIGASE SIAH"/>
    <property type="match status" value="1"/>
</dbReference>
<dbReference type="STRING" id="15368.A0A0Q3QLY4"/>
<evidence type="ECO:0000256" key="9">
    <source>
        <dbReference type="ARBA" id="ARBA00022833"/>
    </source>
</evidence>
<dbReference type="UniPathway" id="UPA00143"/>
<dbReference type="GO" id="GO:0005737">
    <property type="term" value="C:cytoplasm"/>
    <property type="evidence" value="ECO:0000318"/>
    <property type="project" value="GO_Central"/>
</dbReference>
<dbReference type="Pfam" id="PF21361">
    <property type="entry name" value="Sina_ZnF"/>
    <property type="match status" value="1"/>
</dbReference>
<name>A0A0Q3QLY4_BRADI</name>
<dbReference type="InterPro" id="IPR013010">
    <property type="entry name" value="Znf_SIAH"/>
</dbReference>
<dbReference type="GO" id="GO:0061630">
    <property type="term" value="F:ubiquitin protein ligase activity"/>
    <property type="evidence" value="ECO:0000318"/>
    <property type="project" value="GO_Central"/>
</dbReference>
<keyword evidence="6" id="KW-0479">Metal-binding</keyword>
<proteinExistence type="inferred from homology"/>
<dbReference type="GO" id="GO:0016567">
    <property type="term" value="P:protein ubiquitination"/>
    <property type="evidence" value="ECO:0007669"/>
    <property type="project" value="UniProtKB-UniPathway"/>
</dbReference>
<comment type="similarity">
    <text evidence="3">Belongs to the SINA (Seven in absentia) family.</text>
</comment>
<dbReference type="Gramene" id="KQK02474">
    <property type="protein sequence ID" value="KQK02474"/>
    <property type="gene ID" value="BRADI_2g01702v3"/>
</dbReference>
<dbReference type="CDD" id="cd16571">
    <property type="entry name" value="RING-HC_SIAHs"/>
    <property type="match status" value="1"/>
</dbReference>
<dbReference type="SUPFAM" id="SSF49599">
    <property type="entry name" value="TRAF domain-like"/>
    <property type="match status" value="1"/>
</dbReference>
<keyword evidence="7 10" id="KW-0863">Zinc-finger</keyword>